<evidence type="ECO:0000313" key="1">
    <source>
        <dbReference type="EMBL" id="GME97072.1"/>
    </source>
</evidence>
<dbReference type="EMBL" id="BSXS01009976">
    <property type="protein sequence ID" value="GME97072.1"/>
    <property type="molecule type" value="Genomic_DNA"/>
</dbReference>
<keyword evidence="2" id="KW-1185">Reference proteome</keyword>
<protein>
    <submittedName>
        <fullName evidence="1">Unnamed protein product</fullName>
    </submittedName>
</protein>
<dbReference type="Proteomes" id="UP001165064">
    <property type="component" value="Unassembled WGS sequence"/>
</dbReference>
<name>A0ACB5TXS1_AMBMO</name>
<sequence length="95" mass="9759">MTSSPAAGHREFALNTGAIIPFVVKRVSRIDFNPVQPNSDVTVGPSLTSTTCAATLSISTLPSSIAYATQEVTEGEPSVFTVTTVVTATPTSTSA</sequence>
<comment type="caution">
    <text evidence="1">The sequence shown here is derived from an EMBL/GenBank/DDBJ whole genome shotgun (WGS) entry which is preliminary data.</text>
</comment>
<accession>A0ACB5TXS1</accession>
<reference evidence="1" key="1">
    <citation type="submission" date="2023-04" db="EMBL/GenBank/DDBJ databases">
        <title>Ambrosiozyma monospora NBRC 10751.</title>
        <authorList>
            <person name="Ichikawa N."/>
            <person name="Sato H."/>
            <person name="Tonouchi N."/>
        </authorList>
    </citation>
    <scope>NUCLEOTIDE SEQUENCE</scope>
    <source>
        <strain evidence="1">NBRC 10751</strain>
    </source>
</reference>
<proteinExistence type="predicted"/>
<evidence type="ECO:0000313" key="2">
    <source>
        <dbReference type="Proteomes" id="UP001165064"/>
    </source>
</evidence>
<gene>
    <name evidence="1" type="ORF">Amon02_001015300</name>
</gene>
<organism evidence="1 2">
    <name type="scientific">Ambrosiozyma monospora</name>
    <name type="common">Yeast</name>
    <name type="synonym">Endomycopsis monosporus</name>
    <dbReference type="NCBI Taxonomy" id="43982"/>
    <lineage>
        <taxon>Eukaryota</taxon>
        <taxon>Fungi</taxon>
        <taxon>Dikarya</taxon>
        <taxon>Ascomycota</taxon>
        <taxon>Saccharomycotina</taxon>
        <taxon>Pichiomycetes</taxon>
        <taxon>Pichiales</taxon>
        <taxon>Pichiaceae</taxon>
        <taxon>Ambrosiozyma</taxon>
    </lineage>
</organism>